<name>A0A255ZQN3_9FLAO</name>
<evidence type="ECO:0000313" key="2">
    <source>
        <dbReference type="Proteomes" id="UP000216035"/>
    </source>
</evidence>
<proteinExistence type="predicted"/>
<protein>
    <recommendedName>
        <fullName evidence="3">DUF1735 domain-containing protein</fullName>
    </recommendedName>
</protein>
<dbReference type="Proteomes" id="UP000216035">
    <property type="component" value="Unassembled WGS sequence"/>
</dbReference>
<organism evidence="1 2">
    <name type="scientific">Flavobacterium aurantiibacter</name>
    <dbReference type="NCBI Taxonomy" id="2023067"/>
    <lineage>
        <taxon>Bacteria</taxon>
        <taxon>Pseudomonadati</taxon>
        <taxon>Bacteroidota</taxon>
        <taxon>Flavobacteriia</taxon>
        <taxon>Flavobacteriales</taxon>
        <taxon>Flavobacteriaceae</taxon>
        <taxon>Flavobacterium</taxon>
    </lineage>
</organism>
<keyword evidence="2" id="KW-1185">Reference proteome</keyword>
<evidence type="ECO:0000313" key="1">
    <source>
        <dbReference type="EMBL" id="OYQ43185.1"/>
    </source>
</evidence>
<dbReference type="AlphaFoldDB" id="A0A255ZQN3"/>
<gene>
    <name evidence="1" type="ORF">CHX27_10645</name>
</gene>
<dbReference type="PROSITE" id="PS51257">
    <property type="entry name" value="PROKAR_LIPOPROTEIN"/>
    <property type="match status" value="1"/>
</dbReference>
<dbReference type="EMBL" id="NOXX01000207">
    <property type="protein sequence ID" value="OYQ43185.1"/>
    <property type="molecule type" value="Genomic_DNA"/>
</dbReference>
<accession>A0A255ZQN3</accession>
<dbReference type="RefSeq" id="WP_094486766.1">
    <property type="nucleotide sequence ID" value="NZ_NOXX01000207.1"/>
</dbReference>
<dbReference type="OrthoDB" id="1341662at2"/>
<comment type="caution">
    <text evidence="1">The sequence shown here is derived from an EMBL/GenBank/DDBJ whole genome shotgun (WGS) entry which is preliminary data.</text>
</comment>
<evidence type="ECO:0008006" key="3">
    <source>
        <dbReference type="Google" id="ProtNLM"/>
    </source>
</evidence>
<sequence>MKKIFSIFFLGLLFAGCTGEEAEVYKVSDGTIAYFTAGTTDTYFVQDTPNSSTLIEVGVTVASPEERTFTVSVDPSSTATPDQYTIDQSSLVIPANSYVGYLKVAGNYAAASITGSTLVLKLDSVEGAEVLSTDAVFSLEIFQFCPLVRDEFLGTYAVTEYDAAGAVIDTYTSDVTAGEGPNDILMSNIYNFSPDSQTKLTLNDADPSNFVIEFPPFLQNFLLDGGAANGFIYVEGFSGTFSACQKELEFTYRLRFGAGNGGTSATATYRVVAVLQ</sequence>
<reference evidence="1 2" key="1">
    <citation type="submission" date="2017-07" db="EMBL/GenBank/DDBJ databases">
        <title>Flavobacterium cyanobacteriorum sp. nov., isolated from cyanobacterial aggregates in a eutrophic lake.</title>
        <authorList>
            <person name="Cai H."/>
        </authorList>
    </citation>
    <scope>NUCLEOTIDE SEQUENCE [LARGE SCALE GENOMIC DNA]</scope>
    <source>
        <strain evidence="1 2">TH167</strain>
    </source>
</reference>